<dbReference type="GO" id="GO:0009090">
    <property type="term" value="P:homoserine biosynthetic process"/>
    <property type="evidence" value="ECO:0007669"/>
    <property type="project" value="TreeGrafter"/>
</dbReference>
<evidence type="ECO:0000256" key="12">
    <source>
        <dbReference type="ARBA" id="ARBA00023154"/>
    </source>
</evidence>
<dbReference type="NCBIfam" id="TIGR00657">
    <property type="entry name" value="asp_kinases"/>
    <property type="match status" value="1"/>
</dbReference>
<dbReference type="InterPro" id="IPR002912">
    <property type="entry name" value="ACT_dom"/>
</dbReference>
<evidence type="ECO:0000256" key="5">
    <source>
        <dbReference type="ARBA" id="ARBA00010122"/>
    </source>
</evidence>
<dbReference type="GO" id="GO:0005829">
    <property type="term" value="C:cytosol"/>
    <property type="evidence" value="ECO:0007669"/>
    <property type="project" value="TreeGrafter"/>
</dbReference>
<evidence type="ECO:0000256" key="16">
    <source>
        <dbReference type="RuleBase" id="RU004249"/>
    </source>
</evidence>
<comment type="catalytic activity">
    <reaction evidence="13 15">
        <text>L-aspartate + ATP = 4-phospho-L-aspartate + ADP</text>
        <dbReference type="Rhea" id="RHEA:23776"/>
        <dbReference type="ChEBI" id="CHEBI:29991"/>
        <dbReference type="ChEBI" id="CHEBI:30616"/>
        <dbReference type="ChEBI" id="CHEBI:57535"/>
        <dbReference type="ChEBI" id="CHEBI:456216"/>
        <dbReference type="EC" id="2.7.2.4"/>
    </reaction>
</comment>
<dbReference type="Proteomes" id="UP000321157">
    <property type="component" value="Unassembled WGS sequence"/>
</dbReference>
<evidence type="ECO:0000256" key="13">
    <source>
        <dbReference type="ARBA" id="ARBA00047872"/>
    </source>
</evidence>
<dbReference type="NCBIfam" id="NF005154">
    <property type="entry name" value="PRK06635.1-2"/>
    <property type="match status" value="1"/>
</dbReference>
<dbReference type="CDD" id="cd04261">
    <property type="entry name" value="AAK_AKii-LysC-BS"/>
    <property type="match status" value="1"/>
</dbReference>
<evidence type="ECO:0000256" key="9">
    <source>
        <dbReference type="ARBA" id="ARBA00022777"/>
    </source>
</evidence>
<dbReference type="InterPro" id="IPR054352">
    <property type="entry name" value="ACT_Aspartokinase"/>
</dbReference>
<dbReference type="PANTHER" id="PTHR21499">
    <property type="entry name" value="ASPARTATE KINASE"/>
    <property type="match status" value="1"/>
</dbReference>
<dbReference type="Pfam" id="PF22468">
    <property type="entry name" value="ACT_9"/>
    <property type="match status" value="1"/>
</dbReference>
<dbReference type="RefSeq" id="WP_146812285.1">
    <property type="nucleotide sequence ID" value="NZ_BJXX01000209.1"/>
</dbReference>
<evidence type="ECO:0000313" key="19">
    <source>
        <dbReference type="Proteomes" id="UP000321157"/>
    </source>
</evidence>
<dbReference type="PIRSF" id="PIRSF000726">
    <property type="entry name" value="Asp_kin"/>
    <property type="match status" value="1"/>
</dbReference>
<dbReference type="EC" id="2.7.2.4" evidence="15"/>
<keyword evidence="6 16" id="KW-0028">Amino-acid biosynthesis</keyword>
<dbReference type="SUPFAM" id="SSF55021">
    <property type="entry name" value="ACT-like"/>
    <property type="match status" value="2"/>
</dbReference>
<evidence type="ECO:0000256" key="1">
    <source>
        <dbReference type="ARBA" id="ARBA00003121"/>
    </source>
</evidence>
<feature type="domain" description="ACT" evidence="17">
    <location>
        <begin position="264"/>
        <end position="342"/>
    </location>
</feature>
<dbReference type="FunFam" id="3.40.1160.10:FF:000002">
    <property type="entry name" value="Aspartokinase"/>
    <property type="match status" value="1"/>
</dbReference>
<dbReference type="InterPro" id="IPR045865">
    <property type="entry name" value="ACT-like_dom_sf"/>
</dbReference>
<accession>A0A511VDZ3</accession>
<comment type="caution">
    <text evidence="18">The sequence shown here is derived from an EMBL/GenBank/DDBJ whole genome shotgun (WGS) entry which is preliminary data.</text>
</comment>
<dbReference type="EMBL" id="BJXX01000209">
    <property type="protein sequence ID" value="GEN36651.1"/>
    <property type="molecule type" value="Genomic_DNA"/>
</dbReference>
<dbReference type="UniPathway" id="UPA00050">
    <property type="reaction ID" value="UER00461"/>
</dbReference>
<evidence type="ECO:0000256" key="6">
    <source>
        <dbReference type="ARBA" id="ARBA00022605"/>
    </source>
</evidence>
<dbReference type="InterPro" id="IPR001048">
    <property type="entry name" value="Asp/Glu/Uridylate_kinase"/>
</dbReference>
<gene>
    <name evidence="18" type="primary">lysC_2</name>
    <name evidence="18" type="ORF">ADA01nite_41110</name>
</gene>
<reference evidence="18 19" key="1">
    <citation type="submission" date="2019-07" db="EMBL/GenBank/DDBJ databases">
        <title>Whole genome shotgun sequence of Aneurinibacillus danicus NBRC 102444.</title>
        <authorList>
            <person name="Hosoyama A."/>
            <person name="Uohara A."/>
            <person name="Ohji S."/>
            <person name="Ichikawa N."/>
        </authorList>
    </citation>
    <scope>NUCLEOTIDE SEQUENCE [LARGE SCALE GENOMIC DNA]</scope>
    <source>
        <strain evidence="18 19">NBRC 102444</strain>
    </source>
</reference>
<dbReference type="PANTHER" id="PTHR21499:SF68">
    <property type="entry name" value="ASPARTOKINASE 2"/>
    <property type="match status" value="1"/>
</dbReference>
<name>A0A511VDZ3_9BACL</name>
<keyword evidence="7 15" id="KW-0808">Transferase</keyword>
<dbReference type="NCBIfam" id="TIGR00656">
    <property type="entry name" value="asp_kin_monofn"/>
    <property type="match status" value="1"/>
</dbReference>
<keyword evidence="19" id="KW-1185">Reference proteome</keyword>
<comment type="function">
    <text evidence="1">Catalyzes the phosphorylation of the beta-carboxyl group of aspartic acid with ATP to yield 4-phospho-L-aspartate, which is involved in the branched biosynthetic pathway leading to the biosynthesis of amino acids threonine, isoleucine and methionine.</text>
</comment>
<dbReference type="PROSITE" id="PS51671">
    <property type="entry name" value="ACT"/>
    <property type="match status" value="1"/>
</dbReference>
<feature type="binding site" evidence="14">
    <location>
        <begin position="7"/>
        <end position="10"/>
    </location>
    <ligand>
        <name>ATP</name>
        <dbReference type="ChEBI" id="CHEBI:30616"/>
    </ligand>
</feature>
<dbReference type="OrthoDB" id="9799110at2"/>
<dbReference type="UniPathway" id="UPA00034">
    <property type="reaction ID" value="UER00015"/>
</dbReference>
<evidence type="ECO:0000259" key="17">
    <source>
        <dbReference type="PROSITE" id="PS51671"/>
    </source>
</evidence>
<evidence type="ECO:0000313" key="18">
    <source>
        <dbReference type="EMBL" id="GEN36651.1"/>
    </source>
</evidence>
<dbReference type="GO" id="GO:0009089">
    <property type="term" value="P:lysine biosynthetic process via diaminopimelate"/>
    <property type="evidence" value="ECO:0007669"/>
    <property type="project" value="UniProtKB-UniPathway"/>
</dbReference>
<dbReference type="GO" id="GO:0009088">
    <property type="term" value="P:threonine biosynthetic process"/>
    <property type="evidence" value="ECO:0007669"/>
    <property type="project" value="UniProtKB-UniPathway"/>
</dbReference>
<comment type="pathway">
    <text evidence="4 16">Amino-acid biosynthesis; L-threonine biosynthesis; L-threonine from L-aspartate: step 1/5.</text>
</comment>
<feature type="binding site" evidence="14">
    <location>
        <position position="74"/>
    </location>
    <ligand>
        <name>substrate</name>
    </ligand>
</feature>
<organism evidence="18 19">
    <name type="scientific">Aneurinibacillus danicus</name>
    <dbReference type="NCBI Taxonomy" id="267746"/>
    <lineage>
        <taxon>Bacteria</taxon>
        <taxon>Bacillati</taxon>
        <taxon>Bacillota</taxon>
        <taxon>Bacilli</taxon>
        <taxon>Bacillales</taxon>
        <taxon>Paenibacillaceae</taxon>
        <taxon>Aneurinibacillus group</taxon>
        <taxon>Aneurinibacillus</taxon>
    </lineage>
</organism>
<proteinExistence type="inferred from homology"/>
<dbReference type="GO" id="GO:0005524">
    <property type="term" value="F:ATP binding"/>
    <property type="evidence" value="ECO:0007669"/>
    <property type="project" value="UniProtKB-KW"/>
</dbReference>
<dbReference type="GO" id="GO:0004072">
    <property type="term" value="F:aspartate kinase activity"/>
    <property type="evidence" value="ECO:0007669"/>
    <property type="project" value="UniProtKB-EC"/>
</dbReference>
<dbReference type="Gene3D" id="3.30.2130.10">
    <property type="entry name" value="VC0802-like"/>
    <property type="match status" value="1"/>
</dbReference>
<keyword evidence="12" id="KW-0457">Lysine biosynthesis</keyword>
<keyword evidence="10 14" id="KW-0067">ATP-binding</keyword>
<feature type="binding site" evidence="14">
    <location>
        <position position="47"/>
    </location>
    <ligand>
        <name>substrate</name>
    </ligand>
</feature>
<sequence length="412" mass="44192">MGLIVQKFGGTSVGSVERILKVAEKIIETKIQGNDVVVVVSAMGKSTDVLVDLAKQLSDDPPDREMDMLLTTGEQVSIALLAMALQSKGYPAVSLTGWQAGIVTESIHTKARIEQIDNSKIMNHLQKGRIVIVAGFQGVTAHGEITTLGRGGSDTTAVALAASLKADLCEIYTDVVGVFSADPRVVPTARKLAEISFDEMLELARLGAGVLHPRAVDCAKKYKVRLTVRSSFTDEEGTTIREETKMEKGSAVCGVAHNNNVAKITVKNMPNQVHAFSSLLTVLAKSYINVDDIIQSSYESSLTNISFSLSEDDLKRTLKVLKANKTRLAFEEVIAEVGLAKVSVVGTGMLTNSEGVMSMFKSLASVNIPIKMVSTSEIKVSCIIPADMTEAAVRTLHRAFRLDVAEIAVIQG</sequence>
<feature type="binding site" evidence="14">
    <location>
        <position position="184"/>
    </location>
    <ligand>
        <name>ATP</name>
        <dbReference type="ChEBI" id="CHEBI:30616"/>
    </ligand>
</feature>
<evidence type="ECO:0000256" key="7">
    <source>
        <dbReference type="ARBA" id="ARBA00022679"/>
    </source>
</evidence>
<dbReference type="AlphaFoldDB" id="A0A511VDZ3"/>
<evidence type="ECO:0000256" key="11">
    <source>
        <dbReference type="ARBA" id="ARBA00022915"/>
    </source>
</evidence>
<dbReference type="SUPFAM" id="SSF53633">
    <property type="entry name" value="Carbamate kinase-like"/>
    <property type="match status" value="1"/>
</dbReference>
<comment type="similarity">
    <text evidence="5 15">Belongs to the aspartokinase family.</text>
</comment>
<dbReference type="InterPro" id="IPR001341">
    <property type="entry name" value="Asp_kinase"/>
</dbReference>
<comment type="pathway">
    <text evidence="2 16">Amino-acid biosynthesis; L-lysine biosynthesis via DAP pathway; (S)-tetrahydrodipicolinate from L-aspartate: step 1/4.</text>
</comment>
<dbReference type="UniPathway" id="UPA00051">
    <property type="reaction ID" value="UER00462"/>
</dbReference>
<evidence type="ECO:0000256" key="10">
    <source>
        <dbReference type="ARBA" id="ARBA00022840"/>
    </source>
</evidence>
<feature type="binding site" evidence="14">
    <location>
        <begin position="173"/>
        <end position="174"/>
    </location>
    <ligand>
        <name>ATP</name>
        <dbReference type="ChEBI" id="CHEBI:30616"/>
    </ligand>
</feature>
<dbReference type="CDD" id="cd04913">
    <property type="entry name" value="ACT_AKii-LysC-BS-like_1"/>
    <property type="match status" value="1"/>
</dbReference>
<evidence type="ECO:0000256" key="8">
    <source>
        <dbReference type="ARBA" id="ARBA00022741"/>
    </source>
</evidence>
<dbReference type="CDD" id="cd04923">
    <property type="entry name" value="ACT_AK-LysC-DapG-like_2"/>
    <property type="match status" value="1"/>
</dbReference>
<dbReference type="InterPro" id="IPR036393">
    <property type="entry name" value="AceGlu_kinase-like_sf"/>
</dbReference>
<evidence type="ECO:0000256" key="4">
    <source>
        <dbReference type="ARBA" id="ARBA00005139"/>
    </source>
</evidence>
<dbReference type="PROSITE" id="PS00324">
    <property type="entry name" value="ASPARTOKINASE"/>
    <property type="match status" value="1"/>
</dbReference>
<evidence type="ECO:0000256" key="14">
    <source>
        <dbReference type="PIRSR" id="PIRSR000726-1"/>
    </source>
</evidence>
<comment type="pathway">
    <text evidence="3 16">Amino-acid biosynthesis; L-methionine biosynthesis via de novo pathway; L-homoserine from L-aspartate: step 1/3.</text>
</comment>
<dbReference type="InterPro" id="IPR005260">
    <property type="entry name" value="Asp_kin_monofn"/>
</dbReference>
<dbReference type="GO" id="GO:0019877">
    <property type="term" value="P:diaminopimelate biosynthetic process"/>
    <property type="evidence" value="ECO:0007669"/>
    <property type="project" value="UniProtKB-KW"/>
</dbReference>
<keyword evidence="11" id="KW-0220">Diaminopimelate biosynthesis</keyword>
<keyword evidence="8 14" id="KW-0547">Nucleotide-binding</keyword>
<protein>
    <recommendedName>
        <fullName evidence="15">Aspartokinase</fullName>
        <ecNumber evidence="15">2.7.2.4</ecNumber>
    </recommendedName>
</protein>
<evidence type="ECO:0000256" key="3">
    <source>
        <dbReference type="ARBA" id="ARBA00004986"/>
    </source>
</evidence>
<dbReference type="NCBIfam" id="NF005155">
    <property type="entry name" value="PRK06635.1-4"/>
    <property type="match status" value="1"/>
</dbReference>
<keyword evidence="9 15" id="KW-0418">Kinase</keyword>
<dbReference type="InterPro" id="IPR041740">
    <property type="entry name" value="AKii-LysC-BS"/>
</dbReference>
<dbReference type="InterPro" id="IPR018042">
    <property type="entry name" value="Aspartate_kinase_CS"/>
</dbReference>
<dbReference type="Gene3D" id="3.40.1160.10">
    <property type="entry name" value="Acetylglutamate kinase-like"/>
    <property type="match status" value="1"/>
</dbReference>
<evidence type="ECO:0000256" key="15">
    <source>
        <dbReference type="RuleBase" id="RU003448"/>
    </source>
</evidence>
<dbReference type="Pfam" id="PF00696">
    <property type="entry name" value="AA_kinase"/>
    <property type="match status" value="1"/>
</dbReference>
<evidence type="ECO:0000256" key="2">
    <source>
        <dbReference type="ARBA" id="ARBA00004766"/>
    </source>
</evidence>